<dbReference type="InterPro" id="IPR009305">
    <property type="entry name" value="Mpo1-like"/>
</dbReference>
<feature type="transmembrane region" description="Helical" evidence="1">
    <location>
        <begin position="20"/>
        <end position="40"/>
    </location>
</feature>
<feature type="transmembrane region" description="Helical" evidence="1">
    <location>
        <begin position="79"/>
        <end position="98"/>
    </location>
</feature>
<keyword evidence="1" id="KW-0812">Transmembrane</keyword>
<feature type="transmembrane region" description="Helical" evidence="1">
    <location>
        <begin position="135"/>
        <end position="156"/>
    </location>
</feature>
<reference evidence="2 3" key="1">
    <citation type="submission" date="2023-04" db="EMBL/GenBank/DDBJ databases">
        <title>Genome of Basidiobolus ranarum AG-B5.</title>
        <authorList>
            <person name="Stajich J.E."/>
            <person name="Carter-House D."/>
            <person name="Gryganskyi A."/>
        </authorList>
    </citation>
    <scope>NUCLEOTIDE SEQUENCE [LARGE SCALE GENOMIC DNA]</scope>
    <source>
        <strain evidence="2 3">AG-B5</strain>
    </source>
</reference>
<proteinExistence type="predicted"/>
<protein>
    <recommendedName>
        <fullName evidence="4">DUF962-domain-containing protein</fullName>
    </recommendedName>
</protein>
<sequence>MSFLNFENQFTFYGQYHSNKINILCHVICVPLIYWSALVFVMNIGVVTSTEILGNVYVPALVSLAYSLFYIYLEPVAGLLYAPILGGMAYHATHFFLTHTQANKTAIFIHVFAWICQFYTHAFHEKRAPALLDNIAQALLFAPFFVFFEIIFQLGYRPSFKRRLQNNVGKAISIYRRQLKSQTKKL</sequence>
<evidence type="ECO:0000313" key="2">
    <source>
        <dbReference type="EMBL" id="KAK9696065.1"/>
    </source>
</evidence>
<feature type="transmembrane region" description="Helical" evidence="1">
    <location>
        <begin position="52"/>
        <end position="73"/>
    </location>
</feature>
<dbReference type="Proteomes" id="UP001479436">
    <property type="component" value="Unassembled WGS sequence"/>
</dbReference>
<organism evidence="2 3">
    <name type="scientific">Basidiobolus ranarum</name>
    <dbReference type="NCBI Taxonomy" id="34480"/>
    <lineage>
        <taxon>Eukaryota</taxon>
        <taxon>Fungi</taxon>
        <taxon>Fungi incertae sedis</taxon>
        <taxon>Zoopagomycota</taxon>
        <taxon>Entomophthoromycotina</taxon>
        <taxon>Basidiobolomycetes</taxon>
        <taxon>Basidiobolales</taxon>
        <taxon>Basidiobolaceae</taxon>
        <taxon>Basidiobolus</taxon>
    </lineage>
</organism>
<keyword evidence="3" id="KW-1185">Reference proteome</keyword>
<evidence type="ECO:0000313" key="3">
    <source>
        <dbReference type="Proteomes" id="UP001479436"/>
    </source>
</evidence>
<dbReference type="Pfam" id="PF06127">
    <property type="entry name" value="Mpo1-like"/>
    <property type="match status" value="1"/>
</dbReference>
<dbReference type="EMBL" id="JASJQH010008008">
    <property type="protein sequence ID" value="KAK9696065.1"/>
    <property type="molecule type" value="Genomic_DNA"/>
</dbReference>
<keyword evidence="1" id="KW-1133">Transmembrane helix</keyword>
<dbReference type="PANTHER" id="PTHR28026">
    <property type="entry name" value="DUF962 DOMAIN PROTEIN (AFU_ORTHOLOGUE AFUA_8G05310)"/>
    <property type="match status" value="1"/>
</dbReference>
<gene>
    <name evidence="2" type="ORF">K7432_012659</name>
</gene>
<feature type="transmembrane region" description="Helical" evidence="1">
    <location>
        <begin position="105"/>
        <end position="123"/>
    </location>
</feature>
<dbReference type="PANTHER" id="PTHR28026:SF9">
    <property type="entry name" value="2-HYDROXY-PALMITIC ACID DIOXYGENASE MPO1"/>
    <property type="match status" value="1"/>
</dbReference>
<accession>A0ABR2VRX3</accession>
<keyword evidence="1" id="KW-0472">Membrane</keyword>
<evidence type="ECO:0000256" key="1">
    <source>
        <dbReference type="SAM" id="Phobius"/>
    </source>
</evidence>
<comment type="caution">
    <text evidence="2">The sequence shown here is derived from an EMBL/GenBank/DDBJ whole genome shotgun (WGS) entry which is preliminary data.</text>
</comment>
<evidence type="ECO:0008006" key="4">
    <source>
        <dbReference type="Google" id="ProtNLM"/>
    </source>
</evidence>
<name>A0ABR2VRX3_9FUNG</name>